<keyword evidence="5" id="KW-1185">Reference proteome</keyword>
<evidence type="ECO:0000313" key="5">
    <source>
        <dbReference type="Proteomes" id="UP000077266"/>
    </source>
</evidence>
<protein>
    <recommendedName>
        <fullName evidence="3">Alpha-ketoglutarate-dependent dioxygenase AlkB-like domain-containing protein</fullName>
    </recommendedName>
</protein>
<dbReference type="InterPro" id="IPR037151">
    <property type="entry name" value="AlkB-like_sf"/>
</dbReference>
<dbReference type="InParanoid" id="A0A165JFF6"/>
<evidence type="ECO:0000256" key="1">
    <source>
        <dbReference type="PIRSR" id="PIRSR632852-1"/>
    </source>
</evidence>
<dbReference type="InterPro" id="IPR032852">
    <property type="entry name" value="ALKBH2"/>
</dbReference>
<sequence>MNYHSDFERGLGNDVAALSLGSPAQMRFKYRPPKPKPGQEKTKDRVVLEFTLNHGDVLIMHGLGVQENYQHMVSPEGFRIAATARWIDRTANELEPTARPRGYRGKKVAPADVFTGAVPNPLFGATEFDAGAAASVDAALAIEVPPSPVPIASPQPEAGGHTVHTYSPGAYADAVEEFALPLHDTAAADDFALSFDHAADELGYLFGRDWMPRQAWTAWETTDQFSGPSNEESSATPRMAWEMPDQLGDEGMRSIADIRAMSP</sequence>
<feature type="domain" description="Alpha-ketoglutarate-dependent dioxygenase AlkB-like" evidence="3">
    <location>
        <begin position="1"/>
        <end position="75"/>
    </location>
</feature>
<feature type="region of interest" description="Disordered" evidence="2">
    <location>
        <begin position="222"/>
        <end position="263"/>
    </location>
</feature>
<dbReference type="AlphaFoldDB" id="A0A165JFF6"/>
<feature type="binding site" evidence="1">
    <location>
        <position position="71"/>
    </location>
    <ligand>
        <name>2-oxoglutarate</name>
        <dbReference type="ChEBI" id="CHEBI:16810"/>
    </ligand>
</feature>
<dbReference type="STRING" id="1314781.A0A165JFF6"/>
<dbReference type="GO" id="GO:0008198">
    <property type="term" value="F:ferrous iron binding"/>
    <property type="evidence" value="ECO:0007669"/>
    <property type="project" value="TreeGrafter"/>
</dbReference>
<dbReference type="SUPFAM" id="SSF51197">
    <property type="entry name" value="Clavaminate synthase-like"/>
    <property type="match status" value="1"/>
</dbReference>
<dbReference type="EMBL" id="KV425967">
    <property type="protein sequence ID" value="KZV94766.1"/>
    <property type="molecule type" value="Genomic_DNA"/>
</dbReference>
<gene>
    <name evidence="4" type="ORF">EXIGLDRAFT_498645</name>
</gene>
<evidence type="ECO:0000256" key="2">
    <source>
        <dbReference type="SAM" id="MobiDB-lite"/>
    </source>
</evidence>
<dbReference type="PANTHER" id="PTHR31573:SF4">
    <property type="entry name" value="FE2OG DIOXYGENASE DOMAIN-CONTAINING PROTEIN"/>
    <property type="match status" value="1"/>
</dbReference>
<dbReference type="Gene3D" id="2.60.120.590">
    <property type="entry name" value="Alpha-ketoglutarate-dependent dioxygenase AlkB-like"/>
    <property type="match status" value="1"/>
</dbReference>
<name>A0A165JFF6_EXIGL</name>
<feature type="binding site" evidence="1">
    <location>
        <position position="4"/>
    </location>
    <ligand>
        <name>2-oxoglutarate</name>
        <dbReference type="ChEBI" id="CHEBI:16810"/>
    </ligand>
</feature>
<dbReference type="Pfam" id="PF13532">
    <property type="entry name" value="2OG-FeII_Oxy_2"/>
    <property type="match status" value="1"/>
</dbReference>
<dbReference type="OrthoDB" id="2163491at2759"/>
<reference evidence="4 5" key="1">
    <citation type="journal article" date="2016" name="Mol. Biol. Evol.">
        <title>Comparative Genomics of Early-Diverging Mushroom-Forming Fungi Provides Insights into the Origins of Lignocellulose Decay Capabilities.</title>
        <authorList>
            <person name="Nagy L.G."/>
            <person name="Riley R."/>
            <person name="Tritt A."/>
            <person name="Adam C."/>
            <person name="Daum C."/>
            <person name="Floudas D."/>
            <person name="Sun H."/>
            <person name="Yadav J.S."/>
            <person name="Pangilinan J."/>
            <person name="Larsson K.H."/>
            <person name="Matsuura K."/>
            <person name="Barry K."/>
            <person name="Labutti K."/>
            <person name="Kuo R."/>
            <person name="Ohm R.A."/>
            <person name="Bhattacharya S.S."/>
            <person name="Shirouzu T."/>
            <person name="Yoshinaga Y."/>
            <person name="Martin F.M."/>
            <person name="Grigoriev I.V."/>
            <person name="Hibbett D.S."/>
        </authorList>
    </citation>
    <scope>NUCLEOTIDE SEQUENCE [LARGE SCALE GENOMIC DNA]</scope>
    <source>
        <strain evidence="4 5">HHB12029</strain>
    </source>
</reference>
<dbReference type="PANTHER" id="PTHR31573">
    <property type="entry name" value="ALPHA-KETOGLUTARATE-DEPENDENT DIOXYGENASE ALKB HOMOLOG 2"/>
    <property type="match status" value="1"/>
</dbReference>
<feature type="compositionally biased region" description="Polar residues" evidence="2">
    <location>
        <begin position="222"/>
        <end position="236"/>
    </location>
</feature>
<dbReference type="GO" id="GO:0051747">
    <property type="term" value="F:cytosine C-5 DNA demethylase activity"/>
    <property type="evidence" value="ECO:0007669"/>
    <property type="project" value="TreeGrafter"/>
</dbReference>
<dbReference type="GO" id="GO:0006307">
    <property type="term" value="P:DNA alkylation repair"/>
    <property type="evidence" value="ECO:0007669"/>
    <property type="project" value="TreeGrafter"/>
</dbReference>
<evidence type="ECO:0000259" key="3">
    <source>
        <dbReference type="Pfam" id="PF13532"/>
    </source>
</evidence>
<accession>A0A165JFF6</accession>
<dbReference type="GO" id="GO:0035516">
    <property type="term" value="F:broad specificity oxidative DNA demethylase activity"/>
    <property type="evidence" value="ECO:0007669"/>
    <property type="project" value="TreeGrafter"/>
</dbReference>
<evidence type="ECO:0000313" key="4">
    <source>
        <dbReference type="EMBL" id="KZV94766.1"/>
    </source>
</evidence>
<dbReference type="InterPro" id="IPR027450">
    <property type="entry name" value="AlkB-like"/>
</dbReference>
<proteinExistence type="predicted"/>
<organism evidence="4 5">
    <name type="scientific">Exidia glandulosa HHB12029</name>
    <dbReference type="NCBI Taxonomy" id="1314781"/>
    <lineage>
        <taxon>Eukaryota</taxon>
        <taxon>Fungi</taxon>
        <taxon>Dikarya</taxon>
        <taxon>Basidiomycota</taxon>
        <taxon>Agaricomycotina</taxon>
        <taxon>Agaricomycetes</taxon>
        <taxon>Auriculariales</taxon>
        <taxon>Exidiaceae</taxon>
        <taxon>Exidia</taxon>
    </lineage>
</organism>
<dbReference type="Proteomes" id="UP000077266">
    <property type="component" value="Unassembled WGS sequence"/>
</dbReference>